<dbReference type="KEGG" id="thg:TCELL_0443"/>
<evidence type="ECO:0000313" key="2">
    <source>
        <dbReference type="EMBL" id="AFK50868.1"/>
    </source>
</evidence>
<dbReference type="AlphaFoldDB" id="I3TDN0"/>
<dbReference type="STRING" id="1184251.TCELL_0443"/>
<keyword evidence="1" id="KW-1133">Transmembrane helix</keyword>
<sequence length="215" mass="23451">MLDILVVTLLATTSILEYFAPGLLSLVVALGSFTAVLEAYYFSLSRGGSLDLQPLLIYVPLTVKALITSLNTPLWLLDLACLAVLILGLYSSTDVDKYQSLYRPYILPPLLLSTTLGVILGIKNPLSVSVVAVYDVLFSARLLEPASLDSAVLVSIYFIPLYLSPVLSVNLLYLVYSYIVYMAKNLALDSSERADVIVVFDTIIKPVVYYLGGLV</sequence>
<dbReference type="EMBL" id="CP003531">
    <property type="protein sequence ID" value="AFK50868.1"/>
    <property type="molecule type" value="Genomic_DNA"/>
</dbReference>
<dbReference type="HOGENOM" id="CLU_1280851_0_0_2"/>
<feature type="transmembrane region" description="Helical" evidence="1">
    <location>
        <begin position="73"/>
        <end position="90"/>
    </location>
</feature>
<protein>
    <submittedName>
        <fullName evidence="2">Uncharacterized protein</fullName>
    </submittedName>
</protein>
<reference evidence="2 3" key="1">
    <citation type="journal article" date="2012" name="J. Bacteriol.">
        <title>Complete genome sequence of the hyperthermophilic cellulolytic Crenarchaeon 'Thermogladius cellulolyticus' 1633.</title>
        <authorList>
            <person name="Mardanov A.V."/>
            <person name="Kochetkova T.V."/>
            <person name="Beletsky A.V."/>
            <person name="Bonch-Osmolovskaya E.A."/>
            <person name="Ravin N.V."/>
            <person name="Skryabin K.G."/>
        </authorList>
    </citation>
    <scope>NUCLEOTIDE SEQUENCE [LARGE SCALE GENOMIC DNA]</scope>
    <source>
        <strain evidence="3">DSM 22663 / VKM B-2946 / 1633</strain>
    </source>
</reference>
<feature type="transmembrane region" description="Helical" evidence="1">
    <location>
        <begin position="110"/>
        <end position="134"/>
    </location>
</feature>
<accession>I3TDN0</accession>
<dbReference type="Proteomes" id="UP000005270">
    <property type="component" value="Chromosome"/>
</dbReference>
<dbReference type="RefSeq" id="WP_014737118.1">
    <property type="nucleotide sequence ID" value="NC_017954.1"/>
</dbReference>
<keyword evidence="1" id="KW-0472">Membrane</keyword>
<keyword evidence="3" id="KW-1185">Reference proteome</keyword>
<name>I3TDN0_THEC1</name>
<dbReference type="InParanoid" id="I3TDN0"/>
<proteinExistence type="predicted"/>
<evidence type="ECO:0000256" key="1">
    <source>
        <dbReference type="SAM" id="Phobius"/>
    </source>
</evidence>
<keyword evidence="1" id="KW-0812">Transmembrane</keyword>
<evidence type="ECO:0000313" key="3">
    <source>
        <dbReference type="Proteomes" id="UP000005270"/>
    </source>
</evidence>
<dbReference type="GeneID" id="13012736"/>
<feature type="transmembrane region" description="Helical" evidence="1">
    <location>
        <begin position="20"/>
        <end position="42"/>
    </location>
</feature>
<organism evidence="2 3">
    <name type="scientific">Thermogladius calderae (strain DSM 22663 / VKM B-2946 / 1633)</name>
    <dbReference type="NCBI Taxonomy" id="1184251"/>
    <lineage>
        <taxon>Archaea</taxon>
        <taxon>Thermoproteota</taxon>
        <taxon>Thermoprotei</taxon>
        <taxon>Desulfurococcales</taxon>
        <taxon>Desulfurococcaceae</taxon>
        <taxon>Thermogladius</taxon>
    </lineage>
</organism>
<gene>
    <name evidence="2" type="ordered locus">TCELL_0443</name>
</gene>
<feature type="transmembrane region" description="Helical" evidence="1">
    <location>
        <begin position="154"/>
        <end position="176"/>
    </location>
</feature>